<reference evidence="2 3" key="1">
    <citation type="submission" date="2024-09" db="EMBL/GenBank/DDBJ databases">
        <authorList>
            <person name="Sun Q."/>
            <person name="Mori K."/>
        </authorList>
    </citation>
    <scope>NUCLEOTIDE SEQUENCE [LARGE SCALE GENOMIC DNA]</scope>
    <source>
        <strain evidence="2 3">CGMCC 1.15906</strain>
    </source>
</reference>
<evidence type="ECO:0008006" key="4">
    <source>
        <dbReference type="Google" id="ProtNLM"/>
    </source>
</evidence>
<keyword evidence="3" id="KW-1185">Reference proteome</keyword>
<evidence type="ECO:0000313" key="2">
    <source>
        <dbReference type="EMBL" id="MFC0626197.1"/>
    </source>
</evidence>
<feature type="region of interest" description="Disordered" evidence="1">
    <location>
        <begin position="1"/>
        <end position="23"/>
    </location>
</feature>
<accession>A0ABV6QRF2</accession>
<evidence type="ECO:0000256" key="1">
    <source>
        <dbReference type="SAM" id="MobiDB-lite"/>
    </source>
</evidence>
<dbReference type="RefSeq" id="WP_380049404.1">
    <property type="nucleotide sequence ID" value="NZ_JBHLTC010000023.1"/>
</dbReference>
<proteinExistence type="predicted"/>
<evidence type="ECO:0000313" key="3">
    <source>
        <dbReference type="Proteomes" id="UP001589890"/>
    </source>
</evidence>
<name>A0ABV6QRF2_9ACTN</name>
<organism evidence="2 3">
    <name type="scientific">Kribbella deserti</name>
    <dbReference type="NCBI Taxonomy" id="1926257"/>
    <lineage>
        <taxon>Bacteria</taxon>
        <taxon>Bacillati</taxon>
        <taxon>Actinomycetota</taxon>
        <taxon>Actinomycetes</taxon>
        <taxon>Propionibacteriales</taxon>
        <taxon>Kribbellaceae</taxon>
        <taxon>Kribbella</taxon>
    </lineage>
</organism>
<feature type="compositionally biased region" description="Polar residues" evidence="1">
    <location>
        <begin position="1"/>
        <end position="20"/>
    </location>
</feature>
<dbReference type="EMBL" id="JBHLTC010000023">
    <property type="protein sequence ID" value="MFC0626197.1"/>
    <property type="molecule type" value="Genomic_DNA"/>
</dbReference>
<dbReference type="Proteomes" id="UP001589890">
    <property type="component" value="Unassembled WGS sequence"/>
</dbReference>
<sequence length="151" mass="16701">MTETTQTSQAHEQTSQSPEPSEQMRALDRLVGTWQVEGGAVGITRYEWMAGRHFLLQHVELENSTGLEMIGHEHPIFGERSEHVKSRYYGNGGETFDYTYELEGDVLTIWGGEKGSPAFYRGTFSADGNVLTGSWTYPGGGGYDSVSTRVA</sequence>
<protein>
    <recommendedName>
        <fullName evidence="4">DUF1579 domain-containing protein</fullName>
    </recommendedName>
</protein>
<comment type="caution">
    <text evidence="2">The sequence shown here is derived from an EMBL/GenBank/DDBJ whole genome shotgun (WGS) entry which is preliminary data.</text>
</comment>
<gene>
    <name evidence="2" type="ORF">ACFFGN_19115</name>
</gene>